<reference evidence="1" key="2">
    <citation type="journal article" date="2022" name="Res Sq">
        <title>Comparative Genomics Reveals Insights into the Divergent Evolution of Astigmatic Mites and Household Pest Adaptations.</title>
        <authorList>
            <person name="Xiong Q."/>
            <person name="Wan A.T.-Y."/>
            <person name="Liu X.-Y."/>
            <person name="Fung C.S.-H."/>
            <person name="Xiao X."/>
            <person name="Malainual N."/>
            <person name="Hou J."/>
            <person name="Wang L."/>
            <person name="Wang M."/>
            <person name="Yang K."/>
            <person name="Cui Y."/>
            <person name="Leung E."/>
            <person name="Nong W."/>
            <person name="Shin S.-K."/>
            <person name="Au S."/>
            <person name="Jeong K.Y."/>
            <person name="Chew F.T."/>
            <person name="Hui J."/>
            <person name="Leung T.F."/>
            <person name="Tungtrongchitr A."/>
            <person name="Zhong N."/>
            <person name="Liu Z."/>
            <person name="Tsui S."/>
        </authorList>
    </citation>
    <scope>NUCLEOTIDE SEQUENCE</scope>
    <source>
        <strain evidence="1">Derf</strain>
        <tissue evidence="1">Whole organism</tissue>
    </source>
</reference>
<reference evidence="1" key="1">
    <citation type="submission" date="2013-05" db="EMBL/GenBank/DDBJ databases">
        <authorList>
            <person name="Yim A.K.Y."/>
            <person name="Chan T.F."/>
            <person name="Ji K.M."/>
            <person name="Liu X.Y."/>
            <person name="Zhou J.W."/>
            <person name="Li R.Q."/>
            <person name="Yang K.Y."/>
            <person name="Li J."/>
            <person name="Li M."/>
            <person name="Law P.T.W."/>
            <person name="Wu Y.L."/>
            <person name="Cai Z.L."/>
            <person name="Qin H."/>
            <person name="Bao Y."/>
            <person name="Leung R.K.K."/>
            <person name="Ng P.K.S."/>
            <person name="Zou J."/>
            <person name="Zhong X.J."/>
            <person name="Ran P.X."/>
            <person name="Zhong N.S."/>
            <person name="Liu Z.G."/>
            <person name="Tsui S.K.W."/>
        </authorList>
    </citation>
    <scope>NUCLEOTIDE SEQUENCE</scope>
    <source>
        <strain evidence="1">Derf</strain>
        <tissue evidence="1">Whole organism</tissue>
    </source>
</reference>
<evidence type="ECO:0000313" key="1">
    <source>
        <dbReference type="EMBL" id="KAH9521586.1"/>
    </source>
</evidence>
<accession>A0A922I6I2</accession>
<dbReference type="AlphaFoldDB" id="A0A922I6I2"/>
<evidence type="ECO:0000313" key="2">
    <source>
        <dbReference type="Proteomes" id="UP000790347"/>
    </source>
</evidence>
<dbReference type="SUPFAM" id="SSF52047">
    <property type="entry name" value="RNI-like"/>
    <property type="match status" value="1"/>
</dbReference>
<name>A0A922I6I2_DERFA</name>
<dbReference type="InterPro" id="IPR032675">
    <property type="entry name" value="LRR_dom_sf"/>
</dbReference>
<proteinExistence type="predicted"/>
<dbReference type="Proteomes" id="UP000790347">
    <property type="component" value="Unassembled WGS sequence"/>
</dbReference>
<dbReference type="EMBL" id="ASGP02000002">
    <property type="protein sequence ID" value="KAH9521586.1"/>
    <property type="molecule type" value="Genomic_DNA"/>
</dbReference>
<dbReference type="Gene3D" id="3.80.10.10">
    <property type="entry name" value="Ribonuclease Inhibitor"/>
    <property type="match status" value="1"/>
</dbReference>
<gene>
    <name evidence="1" type="primary">ATP5S</name>
    <name evidence="1" type="ORF">DERF_005230</name>
</gene>
<sequence length="221" mass="25604">MISKFLRLTPLSLQTSSSNSRHLFYWLNNIFNAVDRKKIEELGPDRAAAEWLIRNGASVIWSSQIDSHNFNDYERLMTKPNEFCGNHIIGIDATESSINYVGFEYLRQLKHLSRIIFNETKYLNDKALIMLCEYQLDQLRHLEIRNCYNVTDIGIQALKELRKTTPKPINNDDNDDMNNSFRIFRDLFVTSSMKNQAIKNNPNDMDIKLRYGTIGADTGGT</sequence>
<keyword evidence="2" id="KW-1185">Reference proteome</keyword>
<comment type="caution">
    <text evidence="1">The sequence shown here is derived from an EMBL/GenBank/DDBJ whole genome shotgun (WGS) entry which is preliminary data.</text>
</comment>
<protein>
    <submittedName>
        <fullName evidence="1">ATP synthase subunit S</fullName>
    </submittedName>
</protein>
<organism evidence="1 2">
    <name type="scientific">Dermatophagoides farinae</name>
    <name type="common">American house dust mite</name>
    <dbReference type="NCBI Taxonomy" id="6954"/>
    <lineage>
        <taxon>Eukaryota</taxon>
        <taxon>Metazoa</taxon>
        <taxon>Ecdysozoa</taxon>
        <taxon>Arthropoda</taxon>
        <taxon>Chelicerata</taxon>
        <taxon>Arachnida</taxon>
        <taxon>Acari</taxon>
        <taxon>Acariformes</taxon>
        <taxon>Sarcoptiformes</taxon>
        <taxon>Astigmata</taxon>
        <taxon>Psoroptidia</taxon>
        <taxon>Analgoidea</taxon>
        <taxon>Pyroglyphidae</taxon>
        <taxon>Dermatophagoidinae</taxon>
        <taxon>Dermatophagoides</taxon>
    </lineage>
</organism>